<dbReference type="InterPro" id="IPR008996">
    <property type="entry name" value="IL1/FGF"/>
</dbReference>
<keyword evidence="9" id="KW-0339">Growth factor</keyword>
<dbReference type="GO" id="GO:0030154">
    <property type="term" value="P:cell differentiation"/>
    <property type="evidence" value="ECO:0007669"/>
    <property type="project" value="UniProtKB-KW"/>
</dbReference>
<dbReference type="GO" id="GO:0005634">
    <property type="term" value="C:nucleus"/>
    <property type="evidence" value="ECO:0007669"/>
    <property type="project" value="UniProtKB-SubCell"/>
</dbReference>
<dbReference type="PROSITE" id="PS00247">
    <property type="entry name" value="HBGF_FGF"/>
    <property type="match status" value="1"/>
</dbReference>
<evidence type="ECO:0000313" key="15">
    <source>
        <dbReference type="Proteomes" id="UP000700334"/>
    </source>
</evidence>
<keyword evidence="10" id="KW-0539">Nucleus</keyword>
<evidence type="ECO:0000256" key="5">
    <source>
        <dbReference type="ARBA" id="ARBA00022525"/>
    </source>
</evidence>
<keyword evidence="11" id="KW-0497">Mitogen</keyword>
<dbReference type="PRINTS" id="PR00262">
    <property type="entry name" value="IL1HBGF"/>
</dbReference>
<proteinExistence type="inferred from homology"/>
<evidence type="ECO:0000256" key="1">
    <source>
        <dbReference type="ARBA" id="ARBA00004123"/>
    </source>
</evidence>
<keyword evidence="5" id="KW-0964">Secreted</keyword>
<evidence type="ECO:0000256" key="3">
    <source>
        <dbReference type="ARBA" id="ARBA00007936"/>
    </source>
</evidence>
<keyword evidence="4" id="KW-0217">Developmental protein</keyword>
<gene>
    <name evidence="14" type="ORF">J0S82_013786</name>
</gene>
<evidence type="ECO:0000256" key="8">
    <source>
        <dbReference type="ARBA" id="ARBA00022782"/>
    </source>
</evidence>
<dbReference type="Proteomes" id="UP000700334">
    <property type="component" value="Unassembled WGS sequence"/>
</dbReference>
<organism evidence="14 15">
    <name type="scientific">Galemys pyrenaicus</name>
    <name type="common">Iberian desman</name>
    <name type="synonym">Pyrenean desman</name>
    <dbReference type="NCBI Taxonomy" id="202257"/>
    <lineage>
        <taxon>Eukaryota</taxon>
        <taxon>Metazoa</taxon>
        <taxon>Chordata</taxon>
        <taxon>Craniata</taxon>
        <taxon>Vertebrata</taxon>
        <taxon>Euteleostomi</taxon>
        <taxon>Mammalia</taxon>
        <taxon>Eutheria</taxon>
        <taxon>Laurasiatheria</taxon>
        <taxon>Eulipotyphla</taxon>
        <taxon>Talpidae</taxon>
        <taxon>Galemys</taxon>
    </lineage>
</organism>
<dbReference type="InterPro" id="IPR002209">
    <property type="entry name" value="Fibroblast_GF_fam"/>
</dbReference>
<evidence type="ECO:0000256" key="9">
    <source>
        <dbReference type="ARBA" id="ARBA00023030"/>
    </source>
</evidence>
<feature type="region of interest" description="Disordered" evidence="13">
    <location>
        <begin position="46"/>
        <end position="138"/>
    </location>
</feature>
<evidence type="ECO:0000256" key="2">
    <source>
        <dbReference type="ARBA" id="ARBA00004613"/>
    </source>
</evidence>
<keyword evidence="7" id="KW-0358">Heparin-binding</keyword>
<keyword evidence="8" id="KW-0221">Differentiation</keyword>
<evidence type="ECO:0000256" key="7">
    <source>
        <dbReference type="ARBA" id="ARBA00022674"/>
    </source>
</evidence>
<dbReference type="FunFam" id="2.80.10.50:FF:000020">
    <property type="entry name" value="Fibroblast growth factor 1"/>
    <property type="match status" value="1"/>
</dbReference>
<reference evidence="14" key="1">
    <citation type="journal article" date="2021" name="Evol. Appl.">
        <title>The genome of the Pyrenean desman and the effects of bottlenecks and inbreeding on the genomic landscape of an endangered species.</title>
        <authorList>
            <person name="Escoda L."/>
            <person name="Castresana J."/>
        </authorList>
    </citation>
    <scope>NUCLEOTIDE SEQUENCE</scope>
    <source>
        <strain evidence="14">IBE-C5619</strain>
    </source>
</reference>
<dbReference type="SUPFAM" id="SSF50353">
    <property type="entry name" value="Cytokine"/>
    <property type="match status" value="1"/>
</dbReference>
<evidence type="ECO:0000256" key="10">
    <source>
        <dbReference type="ARBA" id="ARBA00023242"/>
    </source>
</evidence>
<comment type="caution">
    <text evidence="14">The sequence shown here is derived from an EMBL/GenBank/DDBJ whole genome shotgun (WGS) entry which is preliminary data.</text>
</comment>
<evidence type="ECO:0000256" key="12">
    <source>
        <dbReference type="RuleBase" id="RU049442"/>
    </source>
</evidence>
<dbReference type="GO" id="GO:0005576">
    <property type="term" value="C:extracellular region"/>
    <property type="evidence" value="ECO:0007669"/>
    <property type="project" value="UniProtKB-SubCell"/>
</dbReference>
<evidence type="ECO:0000256" key="13">
    <source>
        <dbReference type="SAM" id="MobiDB-lite"/>
    </source>
</evidence>
<dbReference type="CDD" id="cd23314">
    <property type="entry name" value="beta-trefoil_FGF2"/>
    <property type="match status" value="1"/>
</dbReference>
<dbReference type="Gene3D" id="2.80.10.50">
    <property type="match status" value="1"/>
</dbReference>
<accession>A0A8J6AGY9</accession>
<dbReference type="EMBL" id="JAGFMF010011852">
    <property type="protein sequence ID" value="KAG8511219.1"/>
    <property type="molecule type" value="Genomic_DNA"/>
</dbReference>
<dbReference type="Pfam" id="PF00167">
    <property type="entry name" value="FGF"/>
    <property type="match status" value="1"/>
</dbReference>
<dbReference type="GO" id="GO:0008201">
    <property type="term" value="F:heparin binding"/>
    <property type="evidence" value="ECO:0007669"/>
    <property type="project" value="UniProtKB-KW"/>
</dbReference>
<evidence type="ECO:0000256" key="11">
    <source>
        <dbReference type="ARBA" id="ARBA00023246"/>
    </source>
</evidence>
<dbReference type="SMART" id="SM00442">
    <property type="entry name" value="FGF"/>
    <property type="match status" value="1"/>
</dbReference>
<protein>
    <recommendedName>
        <fullName evidence="12">Fibroblast growth factor</fullName>
        <shortName evidence="12">FGF</shortName>
    </recommendedName>
</protein>
<keyword evidence="6" id="KW-0037">Angiogenesis</keyword>
<dbReference type="GO" id="GO:0008083">
    <property type="term" value="F:growth factor activity"/>
    <property type="evidence" value="ECO:0007669"/>
    <property type="project" value="UniProtKB-KW"/>
</dbReference>
<keyword evidence="15" id="KW-1185">Reference proteome</keyword>
<dbReference type="GO" id="GO:0008284">
    <property type="term" value="P:positive regulation of cell population proliferation"/>
    <property type="evidence" value="ECO:0007669"/>
    <property type="project" value="UniProtKB-ARBA"/>
</dbReference>
<sequence length="293" mass="31022">VRPVLQPQARCGALRVPAGAGRPSGAELGLAAAGTREGALGRGLRARGGAQGRMARFRGPARPGAGRGLGGRSPARRVGRGWGGSGPGRDAAVPARPAGAPRPPRLCCARLGGRGRGRGRGAAAPRAAAEARGPRRAMATGSITTLPARPEDGGGTFPPGHFKDPKRLYCKNGGFFLRIRPDGRVDGVREKSDPHVKLQLQAEERGVVSIKGVCADRYLAMKEDGRLQASKCVTDECFFFERLEPNNYNTYRSRKYSGWYVALKRTGQYKLGPKTGPGQKAVLFLPMSARSSS</sequence>
<feature type="compositionally biased region" description="Low complexity" evidence="13">
    <location>
        <begin position="121"/>
        <end position="131"/>
    </location>
</feature>
<dbReference type="PANTHER" id="PTHR11486">
    <property type="entry name" value="FIBROBLAST GROWTH FACTOR"/>
    <property type="match status" value="1"/>
</dbReference>
<dbReference type="GO" id="GO:0051781">
    <property type="term" value="P:positive regulation of cell division"/>
    <property type="evidence" value="ECO:0007669"/>
    <property type="project" value="UniProtKB-KW"/>
</dbReference>
<dbReference type="AlphaFoldDB" id="A0A8J6AGY9"/>
<feature type="non-terminal residue" evidence="14">
    <location>
        <position position="1"/>
    </location>
</feature>
<name>A0A8J6AGY9_GALPY</name>
<dbReference type="OrthoDB" id="5987799at2759"/>
<dbReference type="GO" id="GO:0001525">
    <property type="term" value="P:angiogenesis"/>
    <property type="evidence" value="ECO:0007669"/>
    <property type="project" value="UniProtKB-KW"/>
</dbReference>
<comment type="subcellular location">
    <subcellularLocation>
        <location evidence="1">Nucleus</location>
    </subcellularLocation>
    <subcellularLocation>
        <location evidence="2">Secreted</location>
    </subcellularLocation>
</comment>
<evidence type="ECO:0000256" key="6">
    <source>
        <dbReference type="ARBA" id="ARBA00022657"/>
    </source>
</evidence>
<evidence type="ECO:0000256" key="4">
    <source>
        <dbReference type="ARBA" id="ARBA00022473"/>
    </source>
</evidence>
<evidence type="ECO:0000313" key="14">
    <source>
        <dbReference type="EMBL" id="KAG8511219.1"/>
    </source>
</evidence>
<dbReference type="PRINTS" id="PR00263">
    <property type="entry name" value="HBGFFGF"/>
</dbReference>
<feature type="compositionally biased region" description="Low complexity" evidence="13">
    <location>
        <begin position="88"/>
        <end position="111"/>
    </location>
</feature>
<feature type="compositionally biased region" description="Low complexity" evidence="13">
    <location>
        <begin position="52"/>
        <end position="64"/>
    </location>
</feature>
<comment type="similarity">
    <text evidence="3 12">Belongs to the heparin-binding growth factors family.</text>
</comment>